<reference evidence="1" key="1">
    <citation type="journal article" date="2023" name="Insect Mol. Biol.">
        <title>Genome sequencing provides insights into the evolution of gene families encoding plant cell wall-degrading enzymes in longhorned beetles.</title>
        <authorList>
            <person name="Shin N.R."/>
            <person name="Okamura Y."/>
            <person name="Kirsch R."/>
            <person name="Pauchet Y."/>
        </authorList>
    </citation>
    <scope>NUCLEOTIDE SEQUENCE</scope>
    <source>
        <strain evidence="1">RBIC_L_NR</strain>
    </source>
</reference>
<organism evidence="1 2">
    <name type="scientific">Rhamnusium bicolor</name>
    <dbReference type="NCBI Taxonomy" id="1586634"/>
    <lineage>
        <taxon>Eukaryota</taxon>
        <taxon>Metazoa</taxon>
        <taxon>Ecdysozoa</taxon>
        <taxon>Arthropoda</taxon>
        <taxon>Hexapoda</taxon>
        <taxon>Insecta</taxon>
        <taxon>Pterygota</taxon>
        <taxon>Neoptera</taxon>
        <taxon>Endopterygota</taxon>
        <taxon>Coleoptera</taxon>
        <taxon>Polyphaga</taxon>
        <taxon>Cucujiformia</taxon>
        <taxon>Chrysomeloidea</taxon>
        <taxon>Cerambycidae</taxon>
        <taxon>Lepturinae</taxon>
        <taxon>Rhagiini</taxon>
        <taxon>Rhamnusium</taxon>
    </lineage>
</organism>
<comment type="caution">
    <text evidence="1">The sequence shown here is derived from an EMBL/GenBank/DDBJ whole genome shotgun (WGS) entry which is preliminary data.</text>
</comment>
<protein>
    <submittedName>
        <fullName evidence="1">Uncharacterized protein</fullName>
    </submittedName>
</protein>
<proteinExistence type="predicted"/>
<evidence type="ECO:0000313" key="1">
    <source>
        <dbReference type="EMBL" id="KAJ8964583.1"/>
    </source>
</evidence>
<evidence type="ECO:0000313" key="2">
    <source>
        <dbReference type="Proteomes" id="UP001162156"/>
    </source>
</evidence>
<gene>
    <name evidence="1" type="ORF">NQ314_004887</name>
</gene>
<keyword evidence="2" id="KW-1185">Reference proteome</keyword>
<dbReference type="EMBL" id="JANEYF010001344">
    <property type="protein sequence ID" value="KAJ8964583.1"/>
    <property type="molecule type" value="Genomic_DNA"/>
</dbReference>
<accession>A0AAV8ZIL0</accession>
<name>A0AAV8ZIL0_9CUCU</name>
<sequence length="73" mass="8776">MFIIINSVTGLQNLPLPRWVFVSNNYHTKYIYFFSQRLKLEALKVLNESFKVFSDYVVTLVTIFRLRRLRCNT</sequence>
<dbReference type="Proteomes" id="UP001162156">
    <property type="component" value="Unassembled WGS sequence"/>
</dbReference>
<dbReference type="AlphaFoldDB" id="A0AAV8ZIL0"/>